<dbReference type="GeneID" id="30909357"/>
<keyword evidence="2" id="KW-0732">Signal</keyword>
<sequence length="430" mass="48400">MMKKVALSMLLLLLPVYSLSIGDENQEPEEIKNITAKLQVQNNDHEKFLTVINDIFTKKDDSCKFSFSNNGFKCAFSKFDVNFNNGSKEVNALFTNDNEQIIKDAAEEYKVRLMLELHNLRPPTTNLKNFKKDFQGICMKYFSELRRKFFHLYRNDQSGQDGADSEHGDITNVDQLTERLESTYDSASTEDGSISGKDGNQDLSELVDDDDEHNPDAPNVQTSYSFSSHTSKKIMFDGNNVIEENESSINDGSDDQNEELQQGPMTKEKAFAIFLKNTSFSIEGNITEEDQTKEKPFTVFFNSQLSRNHMSTVCNANGKNNLRGGDGTNNPLPMQPLNSDDLNKMMTDMLKFFESQSDGNGMMLPFLSNMNFTDALTSLGFPAGLDIESMFNDFLQRSGSNPCCRGGRPSLNKPPKKEDPPSTDDSDEQQ</sequence>
<dbReference type="VEuPathDB" id="PlasmoDB:PCOAH_00026290"/>
<feature type="compositionally biased region" description="Polar residues" evidence="1">
    <location>
        <begin position="183"/>
        <end position="192"/>
    </location>
</feature>
<keyword evidence="4" id="KW-1185">Reference proteome</keyword>
<reference evidence="4" key="1">
    <citation type="submission" date="2016-06" db="EMBL/GenBank/DDBJ databases">
        <title>First high quality genome sequence of Plasmodium coatneyi using continuous long reads from single molecule, real-time sequencing.</title>
        <authorList>
            <person name="Chien J.-T."/>
            <person name="Pakala S.B."/>
            <person name="Geraldo J.A."/>
            <person name="Lapp S.A."/>
            <person name="Barnwell J.W."/>
            <person name="Kissinger J.C."/>
            <person name="Galinski M.R."/>
            <person name="Humphrey J.C."/>
        </authorList>
    </citation>
    <scope>NUCLEOTIDE SEQUENCE [LARGE SCALE GENOMIC DNA]</scope>
    <source>
        <strain evidence="4">Hackeri</strain>
    </source>
</reference>
<feature type="chain" id="PRO_5008521444" description="Parasitophorous vacuolar protein 1" evidence="2">
    <location>
        <begin position="19"/>
        <end position="430"/>
    </location>
</feature>
<dbReference type="OrthoDB" id="392929at2759"/>
<feature type="compositionally biased region" description="Polar residues" evidence="1">
    <location>
        <begin position="219"/>
        <end position="228"/>
    </location>
</feature>
<dbReference type="RefSeq" id="XP_019915094.1">
    <property type="nucleotide sequence ID" value="XM_020059434.1"/>
</dbReference>
<accession>A0A1B1E0L2</accession>
<gene>
    <name evidence="3" type="ORF">PCOAH_00026290</name>
</gene>
<evidence type="ECO:0000256" key="2">
    <source>
        <dbReference type="SAM" id="SignalP"/>
    </source>
</evidence>
<feature type="region of interest" description="Disordered" evidence="1">
    <location>
        <begin position="182"/>
        <end position="228"/>
    </location>
</feature>
<dbReference type="EMBL" id="CP016247">
    <property type="protein sequence ID" value="ANQ08399.1"/>
    <property type="molecule type" value="Genomic_DNA"/>
</dbReference>
<feature type="region of interest" description="Disordered" evidence="1">
    <location>
        <begin position="244"/>
        <end position="263"/>
    </location>
</feature>
<evidence type="ECO:0000256" key="1">
    <source>
        <dbReference type="SAM" id="MobiDB-lite"/>
    </source>
</evidence>
<organism evidence="3 4">
    <name type="scientific">Plasmodium coatneyi</name>
    <dbReference type="NCBI Taxonomy" id="208452"/>
    <lineage>
        <taxon>Eukaryota</taxon>
        <taxon>Sar</taxon>
        <taxon>Alveolata</taxon>
        <taxon>Apicomplexa</taxon>
        <taxon>Aconoidasida</taxon>
        <taxon>Haemosporida</taxon>
        <taxon>Plasmodiidae</taxon>
        <taxon>Plasmodium</taxon>
    </lineage>
</organism>
<dbReference type="KEGG" id="pcot:PCOAH_00026290"/>
<dbReference type="InterPro" id="IPR021689">
    <property type="entry name" value="DUF3271"/>
</dbReference>
<dbReference type="AlphaFoldDB" id="A0A1B1E0L2"/>
<proteinExistence type="predicted"/>
<protein>
    <recommendedName>
        <fullName evidence="5">Parasitophorous vacuolar protein 1</fullName>
    </recommendedName>
</protein>
<name>A0A1B1E0L2_9APIC</name>
<evidence type="ECO:0000313" key="3">
    <source>
        <dbReference type="EMBL" id="ANQ08399.1"/>
    </source>
</evidence>
<feature type="signal peptide" evidence="2">
    <location>
        <begin position="1"/>
        <end position="18"/>
    </location>
</feature>
<dbReference type="Pfam" id="PF11675">
    <property type="entry name" value="DUF3271"/>
    <property type="match status" value="1"/>
</dbReference>
<feature type="region of interest" description="Disordered" evidence="1">
    <location>
        <begin position="401"/>
        <end position="430"/>
    </location>
</feature>
<evidence type="ECO:0008006" key="5">
    <source>
        <dbReference type="Google" id="ProtNLM"/>
    </source>
</evidence>
<feature type="compositionally biased region" description="Acidic residues" evidence="1">
    <location>
        <begin position="421"/>
        <end position="430"/>
    </location>
</feature>
<evidence type="ECO:0000313" key="4">
    <source>
        <dbReference type="Proteomes" id="UP000092716"/>
    </source>
</evidence>
<dbReference type="Proteomes" id="UP000092716">
    <property type="component" value="Chromosome 9"/>
</dbReference>